<dbReference type="AlphaFoldDB" id="A0A2W1BWJ8"/>
<dbReference type="Proteomes" id="UP000249218">
    <property type="component" value="Unassembled WGS sequence"/>
</dbReference>
<evidence type="ECO:0000313" key="2">
    <source>
        <dbReference type="Proteomes" id="UP000249218"/>
    </source>
</evidence>
<reference evidence="1 2" key="1">
    <citation type="journal article" date="2017" name="BMC Biol.">
        <title>Genomic innovations, transcriptional plasticity and gene loss underlying the evolution and divergence of two highly polyphagous and invasive Helicoverpa pest species.</title>
        <authorList>
            <person name="Pearce S.L."/>
            <person name="Clarke D.F."/>
            <person name="East P.D."/>
            <person name="Elfekih S."/>
            <person name="Gordon K.H."/>
            <person name="Jermiin L.S."/>
            <person name="McGaughran A."/>
            <person name="Oakeshott J.G."/>
            <person name="Papanikolaou A."/>
            <person name="Perera O.P."/>
            <person name="Rane R.V."/>
            <person name="Richards S."/>
            <person name="Tay W.T."/>
            <person name="Walsh T.K."/>
            <person name="Anderson A."/>
            <person name="Anderson C.J."/>
            <person name="Asgari S."/>
            <person name="Board P.G."/>
            <person name="Bretschneider A."/>
            <person name="Campbell P.M."/>
            <person name="Chertemps T."/>
            <person name="Christeller J.T."/>
            <person name="Coppin C.W."/>
            <person name="Downes S.J."/>
            <person name="Duan G."/>
            <person name="Farnsworth C.A."/>
            <person name="Good R.T."/>
            <person name="Han L.B."/>
            <person name="Han Y.C."/>
            <person name="Hatje K."/>
            <person name="Horne I."/>
            <person name="Huang Y.P."/>
            <person name="Hughes D.S."/>
            <person name="Jacquin-Joly E."/>
            <person name="James W."/>
            <person name="Jhangiani S."/>
            <person name="Kollmar M."/>
            <person name="Kuwar S.S."/>
            <person name="Li S."/>
            <person name="Liu N.Y."/>
            <person name="Maibeche M.T."/>
            <person name="Miller J.R."/>
            <person name="Montagne N."/>
            <person name="Perry T."/>
            <person name="Qu J."/>
            <person name="Song S.V."/>
            <person name="Sutton G.G."/>
            <person name="Vogel H."/>
            <person name="Walenz B.P."/>
            <person name="Xu W."/>
            <person name="Zhang H.J."/>
            <person name="Zou Z."/>
            <person name="Batterham P."/>
            <person name="Edwards O.R."/>
            <person name="Feyereisen R."/>
            <person name="Gibbs R.A."/>
            <person name="Heckel D.G."/>
            <person name="McGrath A."/>
            <person name="Robin C."/>
            <person name="Scherer S.E."/>
            <person name="Worley K.C."/>
            <person name="Wu Y.D."/>
        </authorList>
    </citation>
    <scope>NUCLEOTIDE SEQUENCE [LARGE SCALE GENOMIC DNA]</scope>
    <source>
        <strain evidence="1">Harm_GR_Male_#8</strain>
        <tissue evidence="1">Whole organism</tissue>
    </source>
</reference>
<keyword evidence="2" id="KW-1185">Reference proteome</keyword>
<evidence type="ECO:0000313" key="1">
    <source>
        <dbReference type="EMBL" id="PZC78025.1"/>
    </source>
</evidence>
<dbReference type="EMBL" id="KZ149914">
    <property type="protein sequence ID" value="PZC78025.1"/>
    <property type="molecule type" value="Genomic_DNA"/>
</dbReference>
<proteinExistence type="predicted"/>
<sequence length="73" mass="8608">MSVLDVIKLQFNQYFQIFIDTAHELRCLRRWLHCMEGRLPPPSLAAARGANYHDLLRKLSEHKVSQTDCQLFH</sequence>
<name>A0A2W1BWJ8_HELAM</name>
<dbReference type="OrthoDB" id="10041151at2759"/>
<organism evidence="1 2">
    <name type="scientific">Helicoverpa armigera</name>
    <name type="common">Cotton bollworm</name>
    <name type="synonym">Heliothis armigera</name>
    <dbReference type="NCBI Taxonomy" id="29058"/>
    <lineage>
        <taxon>Eukaryota</taxon>
        <taxon>Metazoa</taxon>
        <taxon>Ecdysozoa</taxon>
        <taxon>Arthropoda</taxon>
        <taxon>Hexapoda</taxon>
        <taxon>Insecta</taxon>
        <taxon>Pterygota</taxon>
        <taxon>Neoptera</taxon>
        <taxon>Endopterygota</taxon>
        <taxon>Lepidoptera</taxon>
        <taxon>Glossata</taxon>
        <taxon>Ditrysia</taxon>
        <taxon>Noctuoidea</taxon>
        <taxon>Noctuidae</taxon>
        <taxon>Heliothinae</taxon>
        <taxon>Helicoverpa</taxon>
    </lineage>
</organism>
<accession>A0A2W1BWJ8</accession>
<gene>
    <name evidence="1" type="primary">HaOG202697</name>
    <name evidence="1" type="ORF">B5X24_HaOG202697</name>
</gene>
<protein>
    <submittedName>
        <fullName evidence="1">Uncharacterized protein</fullName>
    </submittedName>
</protein>